<dbReference type="EMBL" id="CAJNOQ010006245">
    <property type="protein sequence ID" value="CAF1128529.1"/>
    <property type="molecule type" value="Genomic_DNA"/>
</dbReference>
<evidence type="ECO:0000256" key="2">
    <source>
        <dbReference type="ARBA" id="ARBA00022692"/>
    </source>
</evidence>
<feature type="transmembrane region" description="Helical" evidence="8">
    <location>
        <begin position="83"/>
        <end position="105"/>
    </location>
</feature>
<keyword evidence="12" id="KW-1185">Reference proteome</keyword>
<comment type="caution">
    <text evidence="10">The sequence shown here is derived from an EMBL/GenBank/DDBJ whole genome shotgun (WGS) entry which is preliminary data.</text>
</comment>
<comment type="subcellular location">
    <subcellularLocation>
        <location evidence="1">Membrane</location>
        <topology evidence="1">Multi-pass membrane protein</topology>
    </subcellularLocation>
</comment>
<feature type="domain" description="G-protein coupled receptors family 1 profile" evidence="9">
    <location>
        <begin position="1"/>
        <end position="359"/>
    </location>
</feature>
<keyword evidence="4" id="KW-0297">G-protein coupled receptor</keyword>
<accession>A0A814R324</accession>
<reference evidence="10" key="1">
    <citation type="submission" date="2021-02" db="EMBL/GenBank/DDBJ databases">
        <authorList>
            <person name="Nowell W R."/>
        </authorList>
    </citation>
    <scope>NUCLEOTIDE SEQUENCE</scope>
</reference>
<protein>
    <recommendedName>
        <fullName evidence="9">G-protein coupled receptors family 1 profile domain-containing protein</fullName>
    </recommendedName>
</protein>
<evidence type="ECO:0000313" key="10">
    <source>
        <dbReference type="EMBL" id="CAF1128529.1"/>
    </source>
</evidence>
<keyword evidence="6" id="KW-0675">Receptor</keyword>
<dbReference type="InterPro" id="IPR000276">
    <property type="entry name" value="GPCR_Rhodpsn"/>
</dbReference>
<dbReference type="Proteomes" id="UP000681722">
    <property type="component" value="Unassembled WGS sequence"/>
</dbReference>
<keyword evidence="3 8" id="KW-1133">Transmembrane helix</keyword>
<dbReference type="SUPFAM" id="SSF81321">
    <property type="entry name" value="Family A G protein-coupled receptor-like"/>
    <property type="match status" value="1"/>
</dbReference>
<keyword evidence="7" id="KW-0807">Transducer</keyword>
<dbReference type="PRINTS" id="PR00237">
    <property type="entry name" value="GPCRRHODOPSN"/>
</dbReference>
<gene>
    <name evidence="10" type="ORF">GPM918_LOCUS20064</name>
    <name evidence="11" type="ORF">SRO942_LOCUS20061</name>
</gene>
<dbReference type="OrthoDB" id="9990906at2759"/>
<evidence type="ECO:0000256" key="6">
    <source>
        <dbReference type="ARBA" id="ARBA00023170"/>
    </source>
</evidence>
<sequence>MEKCPLCIGTIATISDLIFNLTLVFRSINDLSKWNNTRICELLSMFSHLAELLSAAYTVHFTIQRYFAVKYPLKTTTNNRKSLNSIALTLTTSFSLVYCVLLVHYNSYYQCNEELNLKWFLSDALLSFVFPFALIALFNLLIVQQIQKESKKITRHHHRYRYLKHKHSQTTLQHVDDNSERVHLCRISRSVKLITSEQQCRKTDVPIRKLRQTTIRDEVTTDLEHSKCQFLIMLRSGRYGSPFRSSNIIRHDEQDIDSKSPVKSTYPSQKNFSLSNSCRISRMLIIASTCFLLLNAPSHICIIQLKVYTLTTSKQFANTNNSIEGQQTFDVRTAEYLYLSVLVTQLLSFSSYSINFFLYSFCGAKFRRDLIHFFSQRSTRASLHLFR</sequence>
<dbReference type="AlphaFoldDB" id="A0A814R324"/>
<evidence type="ECO:0000256" key="8">
    <source>
        <dbReference type="SAM" id="Phobius"/>
    </source>
</evidence>
<dbReference type="GO" id="GO:0005886">
    <property type="term" value="C:plasma membrane"/>
    <property type="evidence" value="ECO:0007669"/>
    <property type="project" value="TreeGrafter"/>
</dbReference>
<dbReference type="PANTHER" id="PTHR24243">
    <property type="entry name" value="G-PROTEIN COUPLED RECEPTOR"/>
    <property type="match status" value="1"/>
</dbReference>
<keyword evidence="5 8" id="KW-0472">Membrane</keyword>
<evidence type="ECO:0000256" key="7">
    <source>
        <dbReference type="ARBA" id="ARBA00023224"/>
    </source>
</evidence>
<feature type="transmembrane region" description="Helical" evidence="8">
    <location>
        <begin position="7"/>
        <end position="25"/>
    </location>
</feature>
<evidence type="ECO:0000259" key="9">
    <source>
        <dbReference type="PROSITE" id="PS50262"/>
    </source>
</evidence>
<evidence type="ECO:0000256" key="5">
    <source>
        <dbReference type="ARBA" id="ARBA00023136"/>
    </source>
</evidence>
<proteinExistence type="predicted"/>
<dbReference type="Gene3D" id="1.20.1070.10">
    <property type="entry name" value="Rhodopsin 7-helix transmembrane proteins"/>
    <property type="match status" value="1"/>
</dbReference>
<name>A0A814R324_9BILA</name>
<dbReference type="Pfam" id="PF00001">
    <property type="entry name" value="7tm_1"/>
    <property type="match status" value="1"/>
</dbReference>
<dbReference type="GO" id="GO:0004930">
    <property type="term" value="F:G protein-coupled receptor activity"/>
    <property type="evidence" value="ECO:0007669"/>
    <property type="project" value="UniProtKB-KW"/>
</dbReference>
<keyword evidence="2 8" id="KW-0812">Transmembrane</keyword>
<organism evidence="10 12">
    <name type="scientific">Didymodactylos carnosus</name>
    <dbReference type="NCBI Taxonomy" id="1234261"/>
    <lineage>
        <taxon>Eukaryota</taxon>
        <taxon>Metazoa</taxon>
        <taxon>Spiralia</taxon>
        <taxon>Gnathifera</taxon>
        <taxon>Rotifera</taxon>
        <taxon>Eurotatoria</taxon>
        <taxon>Bdelloidea</taxon>
        <taxon>Philodinida</taxon>
        <taxon>Philodinidae</taxon>
        <taxon>Didymodactylos</taxon>
    </lineage>
</organism>
<dbReference type="EMBL" id="CAJOBC010006245">
    <property type="protein sequence ID" value="CAF3892118.1"/>
    <property type="molecule type" value="Genomic_DNA"/>
</dbReference>
<dbReference type="PROSITE" id="PS50262">
    <property type="entry name" value="G_PROTEIN_RECEP_F1_2"/>
    <property type="match status" value="1"/>
</dbReference>
<feature type="transmembrane region" description="Helical" evidence="8">
    <location>
        <begin position="283"/>
        <end position="305"/>
    </location>
</feature>
<evidence type="ECO:0000313" key="11">
    <source>
        <dbReference type="EMBL" id="CAF3892118.1"/>
    </source>
</evidence>
<evidence type="ECO:0000256" key="1">
    <source>
        <dbReference type="ARBA" id="ARBA00004141"/>
    </source>
</evidence>
<evidence type="ECO:0000313" key="12">
    <source>
        <dbReference type="Proteomes" id="UP000663829"/>
    </source>
</evidence>
<dbReference type="PANTHER" id="PTHR24243:SF230">
    <property type="entry name" value="G-PROTEIN COUPLED RECEPTORS FAMILY 1 PROFILE DOMAIN-CONTAINING PROTEIN"/>
    <property type="match status" value="1"/>
</dbReference>
<evidence type="ECO:0000256" key="3">
    <source>
        <dbReference type="ARBA" id="ARBA00022989"/>
    </source>
</evidence>
<feature type="transmembrane region" description="Helical" evidence="8">
    <location>
        <begin position="336"/>
        <end position="358"/>
    </location>
</feature>
<feature type="transmembrane region" description="Helical" evidence="8">
    <location>
        <begin position="125"/>
        <end position="143"/>
    </location>
</feature>
<dbReference type="Proteomes" id="UP000663829">
    <property type="component" value="Unassembled WGS sequence"/>
</dbReference>
<evidence type="ECO:0000256" key="4">
    <source>
        <dbReference type="ARBA" id="ARBA00023040"/>
    </source>
</evidence>
<dbReference type="InterPro" id="IPR017452">
    <property type="entry name" value="GPCR_Rhodpsn_7TM"/>
</dbReference>
<feature type="transmembrane region" description="Helical" evidence="8">
    <location>
        <begin position="45"/>
        <end position="63"/>
    </location>
</feature>